<gene>
    <name evidence="2" type="ORF">K3721_02585</name>
</gene>
<keyword evidence="1" id="KW-0472">Membrane</keyword>
<dbReference type="Proteomes" id="UP001058713">
    <property type="component" value="Chromosome"/>
</dbReference>
<organism evidence="2 3">
    <name type="scientific">Leisingera caerulea</name>
    <name type="common">Phaeobacter caeruleus</name>
    <dbReference type="NCBI Taxonomy" id="506591"/>
    <lineage>
        <taxon>Bacteria</taxon>
        <taxon>Pseudomonadati</taxon>
        <taxon>Pseudomonadota</taxon>
        <taxon>Alphaproteobacteria</taxon>
        <taxon>Rhodobacterales</taxon>
        <taxon>Roseobacteraceae</taxon>
        <taxon>Leisingera</taxon>
    </lineage>
</organism>
<dbReference type="AlphaFoldDB" id="A0A9Q9LYS3"/>
<sequence length="175" mass="20115">MDWLSVDLIKQSMVLAGTVIAAVLAAIFATRRDTRQARIQRHYSFSDERSQQYAEFVRQVNRVWAAWYEFASSWDQDAFLLENKKLRDSLALELDTQMNVLRLTAPKHVVDACGQVNGALQVMTSENLQVERSSVGWRDYESFKKDMIAAMRDDIDLIGRSSDRLSYTKAIRKMG</sequence>
<dbReference type="RefSeq" id="WP_259971744.1">
    <property type="nucleotide sequence ID" value="NZ_CP081070.1"/>
</dbReference>
<evidence type="ECO:0000256" key="1">
    <source>
        <dbReference type="SAM" id="Phobius"/>
    </source>
</evidence>
<feature type="transmembrane region" description="Helical" evidence="1">
    <location>
        <begin position="12"/>
        <end position="30"/>
    </location>
</feature>
<reference evidence="2" key="1">
    <citation type="submission" date="2021-08" db="EMBL/GenBank/DDBJ databases">
        <authorList>
            <person name="Nwanade C."/>
            <person name="Wang M."/>
            <person name="Masoudi A."/>
            <person name="Yu Z."/>
            <person name="Liu J."/>
        </authorList>
    </citation>
    <scope>NUCLEOTIDE SEQUENCE</scope>
    <source>
        <strain evidence="2">S122</strain>
    </source>
</reference>
<keyword evidence="1" id="KW-1133">Transmembrane helix</keyword>
<dbReference type="EMBL" id="CP081070">
    <property type="protein sequence ID" value="UWQ54441.1"/>
    <property type="molecule type" value="Genomic_DNA"/>
</dbReference>
<proteinExistence type="predicted"/>
<accession>A0A9Q9LYS3</accession>
<protein>
    <submittedName>
        <fullName evidence="2">Uncharacterized protein</fullName>
    </submittedName>
</protein>
<evidence type="ECO:0000313" key="2">
    <source>
        <dbReference type="EMBL" id="UWQ54441.1"/>
    </source>
</evidence>
<keyword evidence="1" id="KW-0812">Transmembrane</keyword>
<name>A0A9Q9LYS3_LEICA</name>
<dbReference type="KEGG" id="lcae:K3721_02585"/>
<evidence type="ECO:0000313" key="3">
    <source>
        <dbReference type="Proteomes" id="UP001058713"/>
    </source>
</evidence>